<comment type="caution">
    <text evidence="3">The sequence shown here is derived from an EMBL/GenBank/DDBJ whole genome shotgun (WGS) entry which is preliminary data.</text>
</comment>
<dbReference type="EMBL" id="PDUD01000024">
    <property type="protein sequence ID" value="PHN04688.1"/>
    <property type="molecule type" value="Genomic_DNA"/>
</dbReference>
<organism evidence="3 4">
    <name type="scientific">Flavilitoribacter nigricans (strain ATCC 23147 / DSM 23189 / NBRC 102662 / NCIMB 1420 / SS-2)</name>
    <name type="common">Lewinella nigricans</name>
    <dbReference type="NCBI Taxonomy" id="1122177"/>
    <lineage>
        <taxon>Bacteria</taxon>
        <taxon>Pseudomonadati</taxon>
        <taxon>Bacteroidota</taxon>
        <taxon>Saprospiria</taxon>
        <taxon>Saprospirales</taxon>
        <taxon>Lewinellaceae</taxon>
        <taxon>Flavilitoribacter</taxon>
    </lineage>
</organism>
<evidence type="ECO:0000259" key="2">
    <source>
        <dbReference type="Pfam" id="PF04892"/>
    </source>
</evidence>
<feature type="transmembrane region" description="Helical" evidence="1">
    <location>
        <begin position="98"/>
        <end position="116"/>
    </location>
</feature>
<dbReference type="PANTHER" id="PTHR28008">
    <property type="entry name" value="DOMAIN PROTEIN, PUTATIVE (AFU_ORTHOLOGUE AFUA_3G10980)-RELATED"/>
    <property type="match status" value="1"/>
</dbReference>
<dbReference type="NCBIfam" id="NF037970">
    <property type="entry name" value="vanZ_1"/>
    <property type="match status" value="1"/>
</dbReference>
<dbReference type="Proteomes" id="UP000223913">
    <property type="component" value="Unassembled WGS sequence"/>
</dbReference>
<evidence type="ECO:0000256" key="1">
    <source>
        <dbReference type="SAM" id="Phobius"/>
    </source>
</evidence>
<keyword evidence="4" id="KW-1185">Reference proteome</keyword>
<feature type="transmembrane region" description="Helical" evidence="1">
    <location>
        <begin position="7"/>
        <end position="25"/>
    </location>
</feature>
<dbReference type="OrthoDB" id="5472246at2"/>
<reference evidence="3 4" key="1">
    <citation type="submission" date="2017-10" db="EMBL/GenBank/DDBJ databases">
        <title>The draft genome sequence of Lewinella nigricans NBRC 102662.</title>
        <authorList>
            <person name="Wang K."/>
        </authorList>
    </citation>
    <scope>NUCLEOTIDE SEQUENCE [LARGE SCALE GENOMIC DNA]</scope>
    <source>
        <strain evidence="3 4">NBRC 102662</strain>
    </source>
</reference>
<keyword evidence="1" id="KW-0812">Transmembrane</keyword>
<dbReference type="AlphaFoldDB" id="A0A2D0N8G7"/>
<proteinExistence type="predicted"/>
<dbReference type="PANTHER" id="PTHR28008:SF1">
    <property type="entry name" value="DOMAIN PROTEIN, PUTATIVE (AFU_ORTHOLOGUE AFUA_3G10980)-RELATED"/>
    <property type="match status" value="1"/>
</dbReference>
<feature type="transmembrane region" description="Helical" evidence="1">
    <location>
        <begin position="37"/>
        <end position="55"/>
    </location>
</feature>
<name>A0A2D0N8G7_FLAN2</name>
<accession>A0A2D0N8G7</accession>
<dbReference type="InterPro" id="IPR006976">
    <property type="entry name" value="VanZ-like"/>
</dbReference>
<keyword evidence="1" id="KW-1133">Transmembrane helix</keyword>
<sequence>MKYFIPAILWAIFIVWGSTIGGVNLPETTLNLWEPDKIAHCAVYFVFGGLFLWAWHKNGRLDKRHKIMTVAACIAFGILMEIIQFSFFPGRYFEVNDIIANIIGSIGSLFLIRLFIT</sequence>
<keyword evidence="1" id="KW-0472">Membrane</keyword>
<evidence type="ECO:0000313" key="4">
    <source>
        <dbReference type="Proteomes" id="UP000223913"/>
    </source>
</evidence>
<protein>
    <recommendedName>
        <fullName evidence="2">VanZ-like domain-containing protein</fullName>
    </recommendedName>
</protein>
<dbReference type="Pfam" id="PF04892">
    <property type="entry name" value="VanZ"/>
    <property type="match status" value="1"/>
</dbReference>
<dbReference type="RefSeq" id="WP_099151747.1">
    <property type="nucleotide sequence ID" value="NZ_PDUD01000024.1"/>
</dbReference>
<feature type="domain" description="VanZ-like" evidence="2">
    <location>
        <begin position="8"/>
        <end position="115"/>
    </location>
</feature>
<evidence type="ECO:0000313" key="3">
    <source>
        <dbReference type="EMBL" id="PHN04688.1"/>
    </source>
</evidence>
<feature type="transmembrane region" description="Helical" evidence="1">
    <location>
        <begin position="67"/>
        <end position="86"/>
    </location>
</feature>
<gene>
    <name evidence="3" type="ORF">CRP01_19420</name>
</gene>